<organism evidence="1 2">
    <name type="scientific">Smallanthus sonchifolius</name>
    <dbReference type="NCBI Taxonomy" id="185202"/>
    <lineage>
        <taxon>Eukaryota</taxon>
        <taxon>Viridiplantae</taxon>
        <taxon>Streptophyta</taxon>
        <taxon>Embryophyta</taxon>
        <taxon>Tracheophyta</taxon>
        <taxon>Spermatophyta</taxon>
        <taxon>Magnoliopsida</taxon>
        <taxon>eudicotyledons</taxon>
        <taxon>Gunneridae</taxon>
        <taxon>Pentapetalae</taxon>
        <taxon>asterids</taxon>
        <taxon>campanulids</taxon>
        <taxon>Asterales</taxon>
        <taxon>Asteraceae</taxon>
        <taxon>Asteroideae</taxon>
        <taxon>Heliantheae alliance</taxon>
        <taxon>Millerieae</taxon>
        <taxon>Smallanthus</taxon>
    </lineage>
</organism>
<evidence type="ECO:0000313" key="1">
    <source>
        <dbReference type="EMBL" id="KAI3724792.1"/>
    </source>
</evidence>
<dbReference type="Proteomes" id="UP001056120">
    <property type="component" value="Linkage Group LG22"/>
</dbReference>
<sequence length="166" mass="17646">MRDRCADKAIHQYQVEKLPRQNHRYEDHKHTPLNLPLTYPPPPSSSFLIQTNISSMAAVSMAMLALTHNTTLPPTNSFNPLTLKVSSSSKTKRLVVKSSMKENAVTALTAAVLTASMVVPEVAQAASGVTPSLNNFLLSIGAGGIVLGGILGAIIGVSNFDPVKRG</sequence>
<evidence type="ECO:0000313" key="2">
    <source>
        <dbReference type="Proteomes" id="UP001056120"/>
    </source>
</evidence>
<reference evidence="1 2" key="2">
    <citation type="journal article" date="2022" name="Mol. Ecol. Resour.">
        <title>The genomes of chicory, endive, great burdock and yacon provide insights into Asteraceae paleo-polyploidization history and plant inulin production.</title>
        <authorList>
            <person name="Fan W."/>
            <person name="Wang S."/>
            <person name="Wang H."/>
            <person name="Wang A."/>
            <person name="Jiang F."/>
            <person name="Liu H."/>
            <person name="Zhao H."/>
            <person name="Xu D."/>
            <person name="Zhang Y."/>
        </authorList>
    </citation>
    <scope>NUCLEOTIDE SEQUENCE [LARGE SCALE GENOMIC DNA]</scope>
    <source>
        <strain evidence="2">cv. Yunnan</strain>
        <tissue evidence="1">Leaves</tissue>
    </source>
</reference>
<gene>
    <name evidence="1" type="ORF">L1987_64559</name>
</gene>
<comment type="caution">
    <text evidence="1">The sequence shown here is derived from an EMBL/GenBank/DDBJ whole genome shotgun (WGS) entry which is preliminary data.</text>
</comment>
<keyword evidence="2" id="KW-1185">Reference proteome</keyword>
<protein>
    <submittedName>
        <fullName evidence="1">Uncharacterized protein</fullName>
    </submittedName>
</protein>
<reference evidence="2" key="1">
    <citation type="journal article" date="2022" name="Mol. Ecol. Resour.">
        <title>The genomes of chicory, endive, great burdock and yacon provide insights into Asteraceae palaeo-polyploidization history and plant inulin production.</title>
        <authorList>
            <person name="Fan W."/>
            <person name="Wang S."/>
            <person name="Wang H."/>
            <person name="Wang A."/>
            <person name="Jiang F."/>
            <person name="Liu H."/>
            <person name="Zhao H."/>
            <person name="Xu D."/>
            <person name="Zhang Y."/>
        </authorList>
    </citation>
    <scope>NUCLEOTIDE SEQUENCE [LARGE SCALE GENOMIC DNA]</scope>
    <source>
        <strain evidence="2">cv. Yunnan</strain>
    </source>
</reference>
<accession>A0ACB9BS19</accession>
<name>A0ACB9BS19_9ASTR</name>
<proteinExistence type="predicted"/>
<dbReference type="EMBL" id="CM042039">
    <property type="protein sequence ID" value="KAI3724792.1"/>
    <property type="molecule type" value="Genomic_DNA"/>
</dbReference>